<dbReference type="Proteomes" id="UP000410492">
    <property type="component" value="Unassembled WGS sequence"/>
</dbReference>
<evidence type="ECO:0000256" key="2">
    <source>
        <dbReference type="SAM" id="SignalP"/>
    </source>
</evidence>
<feature type="region of interest" description="Disordered" evidence="1">
    <location>
        <begin position="25"/>
        <end position="56"/>
    </location>
</feature>
<feature type="signal peptide" evidence="2">
    <location>
        <begin position="1"/>
        <end position="25"/>
    </location>
</feature>
<dbReference type="EMBL" id="CAACVG010009378">
    <property type="protein sequence ID" value="VEN53067.1"/>
    <property type="molecule type" value="Genomic_DNA"/>
</dbReference>
<sequence>MRFYGIIDLTIYLIFVVCLLHSCTGRAWNSGDNSRIQDDSSRGNNDDNDRNKRQGVQLGVVGPVHTFVKTDRNANFKWGVRHVVGQRYAK</sequence>
<evidence type="ECO:0000313" key="3">
    <source>
        <dbReference type="EMBL" id="VEN53067.1"/>
    </source>
</evidence>
<proteinExistence type="predicted"/>
<reference evidence="3 4" key="1">
    <citation type="submission" date="2019-01" db="EMBL/GenBank/DDBJ databases">
        <authorList>
            <person name="Sayadi A."/>
        </authorList>
    </citation>
    <scope>NUCLEOTIDE SEQUENCE [LARGE SCALE GENOMIC DNA]</scope>
</reference>
<dbReference type="AlphaFoldDB" id="A0A653CYZ3"/>
<dbReference type="OrthoDB" id="6425201at2759"/>
<organism evidence="3 4">
    <name type="scientific">Callosobruchus maculatus</name>
    <name type="common">Southern cowpea weevil</name>
    <name type="synonym">Pulse bruchid</name>
    <dbReference type="NCBI Taxonomy" id="64391"/>
    <lineage>
        <taxon>Eukaryota</taxon>
        <taxon>Metazoa</taxon>
        <taxon>Ecdysozoa</taxon>
        <taxon>Arthropoda</taxon>
        <taxon>Hexapoda</taxon>
        <taxon>Insecta</taxon>
        <taxon>Pterygota</taxon>
        <taxon>Neoptera</taxon>
        <taxon>Endopterygota</taxon>
        <taxon>Coleoptera</taxon>
        <taxon>Polyphaga</taxon>
        <taxon>Cucujiformia</taxon>
        <taxon>Chrysomeloidea</taxon>
        <taxon>Chrysomelidae</taxon>
        <taxon>Bruchinae</taxon>
        <taxon>Bruchini</taxon>
        <taxon>Callosobruchus</taxon>
    </lineage>
</organism>
<evidence type="ECO:0008006" key="5">
    <source>
        <dbReference type="Google" id="ProtNLM"/>
    </source>
</evidence>
<accession>A0A653CYZ3</accession>
<keyword evidence="2" id="KW-0732">Signal</keyword>
<evidence type="ECO:0000313" key="4">
    <source>
        <dbReference type="Proteomes" id="UP000410492"/>
    </source>
</evidence>
<protein>
    <recommendedName>
        <fullName evidence="5">Secreted protein</fullName>
    </recommendedName>
</protein>
<feature type="compositionally biased region" description="Basic and acidic residues" evidence="1">
    <location>
        <begin position="35"/>
        <end position="52"/>
    </location>
</feature>
<keyword evidence="4" id="KW-1185">Reference proteome</keyword>
<feature type="chain" id="PRO_5025027070" description="Secreted protein" evidence="2">
    <location>
        <begin position="26"/>
        <end position="90"/>
    </location>
</feature>
<name>A0A653CYZ3_CALMS</name>
<gene>
    <name evidence="3" type="ORF">CALMAC_LOCUS12994</name>
</gene>
<evidence type="ECO:0000256" key="1">
    <source>
        <dbReference type="SAM" id="MobiDB-lite"/>
    </source>
</evidence>